<dbReference type="InterPro" id="IPR021215">
    <property type="entry name" value="DUF2752"/>
</dbReference>
<reference evidence="2 3" key="1">
    <citation type="submission" date="2019-02" db="EMBL/GenBank/DDBJ databases">
        <title>Pedobacter sp. nov., a novel speices isolated from soil of pinguins habitat in Antarcitica.</title>
        <authorList>
            <person name="He R.-H."/>
        </authorList>
    </citation>
    <scope>NUCLEOTIDE SEQUENCE [LARGE SCALE GENOMIC DNA]</scope>
    <source>
        <strain evidence="2 3">E01020</strain>
    </source>
</reference>
<proteinExistence type="predicted"/>
<comment type="caution">
    <text evidence="2">The sequence shown here is derived from an EMBL/GenBank/DDBJ whole genome shotgun (WGS) entry which is preliminary data.</text>
</comment>
<evidence type="ECO:0000313" key="2">
    <source>
        <dbReference type="EMBL" id="TDG37187.1"/>
    </source>
</evidence>
<organism evidence="2 3">
    <name type="scientific">Pedobacter changchengzhani</name>
    <dbReference type="NCBI Taxonomy" id="2529274"/>
    <lineage>
        <taxon>Bacteria</taxon>
        <taxon>Pseudomonadati</taxon>
        <taxon>Bacteroidota</taxon>
        <taxon>Sphingobacteriia</taxon>
        <taxon>Sphingobacteriales</taxon>
        <taxon>Sphingobacteriaceae</taxon>
        <taxon>Pedobacter</taxon>
    </lineage>
</organism>
<protein>
    <submittedName>
        <fullName evidence="2">DUF2752 domain-containing protein</fullName>
    </submittedName>
</protein>
<dbReference type="Proteomes" id="UP000295668">
    <property type="component" value="Unassembled WGS sequence"/>
</dbReference>
<accession>A0A4R5MMY7</accession>
<evidence type="ECO:0000256" key="1">
    <source>
        <dbReference type="SAM" id="Phobius"/>
    </source>
</evidence>
<gene>
    <name evidence="2" type="ORF">EZJ43_03450</name>
</gene>
<dbReference type="EMBL" id="SJCY01000002">
    <property type="protein sequence ID" value="TDG37187.1"/>
    <property type="molecule type" value="Genomic_DNA"/>
</dbReference>
<dbReference type="RefSeq" id="WP_133261279.1">
    <property type="nucleotide sequence ID" value="NZ_SJCY01000002.1"/>
</dbReference>
<evidence type="ECO:0000313" key="3">
    <source>
        <dbReference type="Proteomes" id="UP000295668"/>
    </source>
</evidence>
<feature type="transmembrane region" description="Helical" evidence="1">
    <location>
        <begin position="44"/>
        <end position="64"/>
    </location>
</feature>
<keyword evidence="1" id="KW-0472">Membrane</keyword>
<dbReference type="Pfam" id="PF10825">
    <property type="entry name" value="DUF2752"/>
    <property type="match status" value="1"/>
</dbReference>
<sequence>MNWLQNYLIPCPFKALTGIDCPGCGFQRSFLALLQGNFTQSWHLYPPTLPILLLFVITGFLIQFKVKNRSKIINLLAIIVGNFVLISYLVKML</sequence>
<name>A0A4R5MMY7_9SPHI</name>
<dbReference type="AlphaFoldDB" id="A0A4R5MMY7"/>
<keyword evidence="1" id="KW-0812">Transmembrane</keyword>
<dbReference type="OrthoDB" id="9815897at2"/>
<feature type="transmembrane region" description="Helical" evidence="1">
    <location>
        <begin position="71"/>
        <end position="90"/>
    </location>
</feature>
<keyword evidence="3" id="KW-1185">Reference proteome</keyword>
<keyword evidence="1" id="KW-1133">Transmembrane helix</keyword>